<organism evidence="1">
    <name type="scientific">marine sediment metagenome</name>
    <dbReference type="NCBI Taxonomy" id="412755"/>
    <lineage>
        <taxon>unclassified sequences</taxon>
        <taxon>metagenomes</taxon>
        <taxon>ecological metagenomes</taxon>
    </lineage>
</organism>
<comment type="caution">
    <text evidence="1">The sequence shown here is derived from an EMBL/GenBank/DDBJ whole genome shotgun (WGS) entry which is preliminary data.</text>
</comment>
<protein>
    <submittedName>
        <fullName evidence="1">Uncharacterized protein</fullName>
    </submittedName>
</protein>
<name>X1MAQ0_9ZZZZ</name>
<proteinExistence type="predicted"/>
<accession>X1MAQ0</accession>
<feature type="non-terminal residue" evidence="1">
    <location>
        <position position="36"/>
    </location>
</feature>
<evidence type="ECO:0000313" key="1">
    <source>
        <dbReference type="EMBL" id="GAI11765.1"/>
    </source>
</evidence>
<dbReference type="EMBL" id="BARV01013116">
    <property type="protein sequence ID" value="GAI11765.1"/>
    <property type="molecule type" value="Genomic_DNA"/>
</dbReference>
<gene>
    <name evidence="1" type="ORF">S06H3_23901</name>
</gene>
<dbReference type="AlphaFoldDB" id="X1MAQ0"/>
<reference evidence="1" key="1">
    <citation type="journal article" date="2014" name="Front. Microbiol.">
        <title>High frequency of phylogenetically diverse reductive dehalogenase-homologous genes in deep subseafloor sedimentary metagenomes.</title>
        <authorList>
            <person name="Kawai M."/>
            <person name="Futagami T."/>
            <person name="Toyoda A."/>
            <person name="Takaki Y."/>
            <person name="Nishi S."/>
            <person name="Hori S."/>
            <person name="Arai W."/>
            <person name="Tsubouchi T."/>
            <person name="Morono Y."/>
            <person name="Uchiyama I."/>
            <person name="Ito T."/>
            <person name="Fujiyama A."/>
            <person name="Inagaki F."/>
            <person name="Takami H."/>
        </authorList>
    </citation>
    <scope>NUCLEOTIDE SEQUENCE</scope>
    <source>
        <strain evidence="1">Expedition CK06-06</strain>
    </source>
</reference>
<sequence length="36" mass="3999">MFEKWAQQLTGASGSRVLHATDGTIDAYRRLYDAAV</sequence>